<evidence type="ECO:0000313" key="2">
    <source>
        <dbReference type="Proteomes" id="UP001279642"/>
    </source>
</evidence>
<protein>
    <submittedName>
        <fullName evidence="1">Head decoration protein</fullName>
    </submittedName>
</protein>
<organism evidence="1 2">
    <name type="scientific">Dongia soli</name>
    <dbReference type="NCBI Taxonomy" id="600628"/>
    <lineage>
        <taxon>Bacteria</taxon>
        <taxon>Pseudomonadati</taxon>
        <taxon>Pseudomonadota</taxon>
        <taxon>Alphaproteobacteria</taxon>
        <taxon>Rhodospirillales</taxon>
        <taxon>Dongiaceae</taxon>
        <taxon>Dongia</taxon>
    </lineage>
</organism>
<dbReference type="Pfam" id="PF02924">
    <property type="entry name" value="HDPD"/>
    <property type="match status" value="1"/>
</dbReference>
<evidence type="ECO:0000313" key="1">
    <source>
        <dbReference type="EMBL" id="MDY0882300.1"/>
    </source>
</evidence>
<reference evidence="1 2" key="1">
    <citation type="journal article" date="2016" name="Antonie Van Leeuwenhoek">
        <title>Dongia soli sp. nov., isolated from soil from Dokdo, Korea.</title>
        <authorList>
            <person name="Kim D.U."/>
            <person name="Lee H."/>
            <person name="Kim H."/>
            <person name="Kim S.G."/>
            <person name="Ka J.O."/>
        </authorList>
    </citation>
    <scope>NUCLEOTIDE SEQUENCE [LARGE SCALE GENOMIC DNA]</scope>
    <source>
        <strain evidence="1 2">D78</strain>
    </source>
</reference>
<keyword evidence="2" id="KW-1185">Reference proteome</keyword>
<proteinExistence type="predicted"/>
<dbReference type="Proteomes" id="UP001279642">
    <property type="component" value="Unassembled WGS sequence"/>
</dbReference>
<dbReference type="InterPro" id="IPR004195">
    <property type="entry name" value="Head_decoration_D"/>
</dbReference>
<comment type="caution">
    <text evidence="1">The sequence shown here is derived from an EMBL/GenBank/DDBJ whole genome shotgun (WGS) entry which is preliminary data.</text>
</comment>
<gene>
    <name evidence="1" type="ORF">SMD27_05570</name>
</gene>
<name>A0ABU5E8D3_9PROT</name>
<accession>A0ABU5E8D3</accession>
<dbReference type="EMBL" id="JAXCLW010000001">
    <property type="protein sequence ID" value="MDY0882300.1"/>
    <property type="molecule type" value="Genomic_DNA"/>
</dbReference>
<sequence>MPQVIKEGRYTGEFIVSEANGHRSREQVVLLAGENLEAGSVLGRTLAGAVAAAQPKAGNTGNGVMGAITVDGAAKIGQYLLTITAATANAGSFTVEDPDGIEVGNGDVAAAFEGGGLSFTLADGAVDFGVGDGFVIAVSGGTEKYKQWNPASDDGSADAVAVLYDNVDATDGDHRAVVICRDAEVNGQCLAYFEDAEADDIALAAAQLAKRGIVVR</sequence>
<dbReference type="RefSeq" id="WP_320507325.1">
    <property type="nucleotide sequence ID" value="NZ_JAXCLW010000001.1"/>
</dbReference>